<keyword evidence="1" id="KW-0378">Hydrolase</keyword>
<accession>A0ABS1BN95</accession>
<reference evidence="2 3" key="1">
    <citation type="submission" date="2020-12" db="EMBL/GenBank/DDBJ databases">
        <title>Bacterial novel species Pedobacter sp. SD-b isolated from soil.</title>
        <authorList>
            <person name="Jung H.-Y."/>
        </authorList>
    </citation>
    <scope>NUCLEOTIDE SEQUENCE [LARGE SCALE GENOMIC DNA]</scope>
    <source>
        <strain evidence="2 3">SD-b</strain>
    </source>
</reference>
<evidence type="ECO:0000313" key="3">
    <source>
        <dbReference type="Proteomes" id="UP000660024"/>
    </source>
</evidence>
<dbReference type="InterPro" id="IPR003477">
    <property type="entry name" value="PemK-like"/>
</dbReference>
<dbReference type="Pfam" id="PF02452">
    <property type="entry name" value="PemK_toxin"/>
    <property type="match status" value="1"/>
</dbReference>
<keyword evidence="1" id="KW-0255">Endonuclease</keyword>
<dbReference type="PANTHER" id="PTHR33988:SF2">
    <property type="entry name" value="ENDORIBONUCLEASE MAZF"/>
    <property type="match status" value="1"/>
</dbReference>
<keyword evidence="3" id="KW-1185">Reference proteome</keyword>
<comment type="similarity">
    <text evidence="1">Belongs to the PemK/MazF family.</text>
</comment>
<dbReference type="PANTHER" id="PTHR33988">
    <property type="entry name" value="ENDORIBONUCLEASE MAZF-RELATED"/>
    <property type="match status" value="1"/>
</dbReference>
<keyword evidence="1" id="KW-0540">Nuclease</keyword>
<sequence length="115" mass="12894">MIIRQFEIWLANLNPAGGTVPGKIRPVVIIQTDYLNNVNHPSTLILPITSKVHEKATLLRINLEPDYLNGLENESAILIDQIRSIDNKKLIQKIGIIDNSLHQKIKKAITNVLAL</sequence>
<organism evidence="2 3">
    <name type="scientific">Pedobacter segetis</name>
    <dbReference type="NCBI Taxonomy" id="2793069"/>
    <lineage>
        <taxon>Bacteria</taxon>
        <taxon>Pseudomonadati</taxon>
        <taxon>Bacteroidota</taxon>
        <taxon>Sphingobacteriia</taxon>
        <taxon>Sphingobacteriales</taxon>
        <taxon>Sphingobacteriaceae</taxon>
        <taxon>Pedobacter</taxon>
    </lineage>
</organism>
<dbReference type="EC" id="3.1.-.-" evidence="1"/>
<comment type="caution">
    <text evidence="2">The sequence shown here is derived from an EMBL/GenBank/DDBJ whole genome shotgun (WGS) entry which is preliminary data.</text>
</comment>
<proteinExistence type="inferred from homology"/>
<comment type="function">
    <text evidence="1">Toxic component of a type II toxin-antitoxin (TA) system.</text>
</comment>
<dbReference type="Proteomes" id="UP000660024">
    <property type="component" value="Unassembled WGS sequence"/>
</dbReference>
<protein>
    <recommendedName>
        <fullName evidence="1">mRNA interferase</fullName>
        <ecNumber evidence="1">3.1.-.-</ecNumber>
    </recommendedName>
</protein>
<dbReference type="InterPro" id="IPR011067">
    <property type="entry name" value="Plasmid_toxin/cell-grow_inhib"/>
</dbReference>
<dbReference type="PIRSF" id="PIRSF033490">
    <property type="entry name" value="MazF"/>
    <property type="match status" value="1"/>
</dbReference>
<dbReference type="Gene3D" id="2.30.30.110">
    <property type="match status" value="1"/>
</dbReference>
<evidence type="ECO:0000313" key="2">
    <source>
        <dbReference type="EMBL" id="MBK0384278.1"/>
    </source>
</evidence>
<evidence type="ECO:0000256" key="1">
    <source>
        <dbReference type="PIRNR" id="PIRNR033490"/>
    </source>
</evidence>
<dbReference type="RefSeq" id="WP_200587817.1">
    <property type="nucleotide sequence ID" value="NZ_JAEHFY010000026.1"/>
</dbReference>
<dbReference type="EMBL" id="JAEHFY010000026">
    <property type="protein sequence ID" value="MBK0384278.1"/>
    <property type="molecule type" value="Genomic_DNA"/>
</dbReference>
<gene>
    <name evidence="2" type="ORF">I5M32_15020</name>
</gene>
<name>A0ABS1BN95_9SPHI</name>
<dbReference type="SUPFAM" id="SSF50118">
    <property type="entry name" value="Cell growth inhibitor/plasmid maintenance toxic component"/>
    <property type="match status" value="1"/>
</dbReference>